<dbReference type="GO" id="GO:0044550">
    <property type="term" value="P:secondary metabolite biosynthetic process"/>
    <property type="evidence" value="ECO:0007669"/>
    <property type="project" value="TreeGrafter"/>
</dbReference>
<dbReference type="AlphaFoldDB" id="A0A937FVC7"/>
<dbReference type="Proteomes" id="UP000614216">
    <property type="component" value="Unassembled WGS sequence"/>
</dbReference>
<feature type="non-terminal residue" evidence="2">
    <location>
        <position position="1"/>
    </location>
</feature>
<dbReference type="Gene3D" id="3.40.50.980">
    <property type="match status" value="2"/>
</dbReference>
<accession>A0A937FVC7</accession>
<proteinExistence type="predicted"/>
<dbReference type="PROSITE" id="PS00455">
    <property type="entry name" value="AMP_BINDING"/>
    <property type="match status" value="1"/>
</dbReference>
<gene>
    <name evidence="2" type="ORF">JMN32_10425</name>
</gene>
<reference evidence="2" key="1">
    <citation type="submission" date="2021-01" db="EMBL/GenBank/DDBJ databases">
        <title>Fulvivirga kasyanovii gen. nov., sp nov., a novel member of the phylum Bacteroidetes isolated from seawater in a mussel farm.</title>
        <authorList>
            <person name="Zhao L.-H."/>
            <person name="Wang Z.-J."/>
        </authorList>
    </citation>
    <scope>NUCLEOTIDE SEQUENCE</scope>
    <source>
        <strain evidence="2">29W222</strain>
    </source>
</reference>
<sequence length="298" mass="33013">EISPNKTALFYHNEQLTYDELNKKSNQLAHYLVNKEVKENDIIGISSETGLDMLIAILGILKVGAAYLPISPSLPEERAQLMIQEAKPKLILKRGQHSFIHKVETIDLLDSNEIINQPITNPNITIQPSTLAYVIFTSGSTGVPKGVQVEHANLTSLIHALMQKFDIDNSEKVLLFSDYGFDASVEQIWLALCNGAKLVLVNEDMRLNIDAFENLLAKEEITHLHATPAFLEQITPSSFGGLKRVIAGGDVCNWDLANNWYAHCDFFNEYGPTETTVTSLINQVNPSQKAISLTVPIG</sequence>
<feature type="domain" description="AMP-dependent synthetase/ligase" evidence="1">
    <location>
        <begin position="3"/>
        <end position="288"/>
    </location>
</feature>
<evidence type="ECO:0000313" key="2">
    <source>
        <dbReference type="EMBL" id="MBL6446729.1"/>
    </source>
</evidence>
<organism evidence="2 3">
    <name type="scientific">Fulvivirga marina</name>
    <dbReference type="NCBI Taxonomy" id="2494733"/>
    <lineage>
        <taxon>Bacteria</taxon>
        <taxon>Pseudomonadati</taxon>
        <taxon>Bacteroidota</taxon>
        <taxon>Cytophagia</taxon>
        <taxon>Cytophagales</taxon>
        <taxon>Fulvivirgaceae</taxon>
        <taxon>Fulvivirga</taxon>
    </lineage>
</organism>
<evidence type="ECO:0000313" key="3">
    <source>
        <dbReference type="Proteomes" id="UP000614216"/>
    </source>
</evidence>
<dbReference type="PANTHER" id="PTHR45527">
    <property type="entry name" value="NONRIBOSOMAL PEPTIDE SYNTHETASE"/>
    <property type="match status" value="1"/>
</dbReference>
<dbReference type="EMBL" id="JAEUGD010000036">
    <property type="protein sequence ID" value="MBL6446729.1"/>
    <property type="molecule type" value="Genomic_DNA"/>
</dbReference>
<dbReference type="FunFam" id="3.40.50.980:FF:000001">
    <property type="entry name" value="Non-ribosomal peptide synthetase"/>
    <property type="match status" value="1"/>
</dbReference>
<name>A0A937FVC7_9BACT</name>
<evidence type="ECO:0000259" key="1">
    <source>
        <dbReference type="Pfam" id="PF00501"/>
    </source>
</evidence>
<protein>
    <submittedName>
        <fullName evidence="2">AMP-binding protein</fullName>
    </submittedName>
</protein>
<dbReference type="GO" id="GO:0031177">
    <property type="term" value="F:phosphopantetheine binding"/>
    <property type="evidence" value="ECO:0007669"/>
    <property type="project" value="TreeGrafter"/>
</dbReference>
<dbReference type="Pfam" id="PF00501">
    <property type="entry name" value="AMP-binding"/>
    <property type="match status" value="1"/>
</dbReference>
<feature type="non-terminal residue" evidence="2">
    <location>
        <position position="298"/>
    </location>
</feature>
<dbReference type="GO" id="GO:0005737">
    <property type="term" value="C:cytoplasm"/>
    <property type="evidence" value="ECO:0007669"/>
    <property type="project" value="TreeGrafter"/>
</dbReference>
<dbReference type="InterPro" id="IPR000873">
    <property type="entry name" value="AMP-dep_synth/lig_dom"/>
</dbReference>
<comment type="caution">
    <text evidence="2">The sequence shown here is derived from an EMBL/GenBank/DDBJ whole genome shotgun (WGS) entry which is preliminary data.</text>
</comment>
<dbReference type="PANTHER" id="PTHR45527:SF1">
    <property type="entry name" value="FATTY ACID SYNTHASE"/>
    <property type="match status" value="1"/>
</dbReference>
<dbReference type="InterPro" id="IPR020845">
    <property type="entry name" value="AMP-binding_CS"/>
</dbReference>
<keyword evidence="3" id="KW-1185">Reference proteome</keyword>
<dbReference type="RefSeq" id="WP_202856274.1">
    <property type="nucleotide sequence ID" value="NZ_JAEUGD010000036.1"/>
</dbReference>
<dbReference type="SUPFAM" id="SSF56801">
    <property type="entry name" value="Acetyl-CoA synthetase-like"/>
    <property type="match status" value="1"/>
</dbReference>
<dbReference type="GO" id="GO:0043041">
    <property type="term" value="P:amino acid activation for nonribosomal peptide biosynthetic process"/>
    <property type="evidence" value="ECO:0007669"/>
    <property type="project" value="TreeGrafter"/>
</dbReference>